<feature type="domain" description="HTH luxR-type" evidence="6">
    <location>
        <begin position="142"/>
        <end position="207"/>
    </location>
</feature>
<dbReference type="SUPFAM" id="SSF52172">
    <property type="entry name" value="CheY-like"/>
    <property type="match status" value="1"/>
</dbReference>
<sequence>MIHVGIVEPYEILRKGLSSLIKECGGMRIVAEAGNVADMAAQLEGARIDVLVLEPLAAWGLNLEAVRVIQSKMDNFRILVFSESTAEDKVQAALRAGIVGFVSKRARLSELIQGIQNLARGEPFLCAEVTAKLTNCIINTFSKHPHELLSNRELEILLLLVNGKSIADAAHELNLSVKTVSTHKMRLMQKMELESFSKLVQYATAHGLISNSAKDSN</sequence>
<dbReference type="KEGG" id="mlir:LPB04_14235"/>
<keyword evidence="2" id="KW-0805">Transcription regulation</keyword>
<evidence type="ECO:0000256" key="5">
    <source>
        <dbReference type="PROSITE-ProRule" id="PRU00169"/>
    </source>
</evidence>
<dbReference type="PRINTS" id="PR00038">
    <property type="entry name" value="HTHLUXR"/>
</dbReference>
<dbReference type="InterPro" id="IPR058245">
    <property type="entry name" value="NreC/VraR/RcsB-like_REC"/>
</dbReference>
<dbReference type="PANTHER" id="PTHR43214:SF41">
    <property type="entry name" value="NITRATE_NITRITE RESPONSE REGULATOR PROTEIN NARP"/>
    <property type="match status" value="1"/>
</dbReference>
<dbReference type="Gene3D" id="3.40.50.2300">
    <property type="match status" value="1"/>
</dbReference>
<evidence type="ECO:0000259" key="6">
    <source>
        <dbReference type="PROSITE" id="PS50043"/>
    </source>
</evidence>
<feature type="domain" description="Response regulatory" evidence="7">
    <location>
        <begin position="3"/>
        <end position="119"/>
    </location>
</feature>
<dbReference type="InterPro" id="IPR000792">
    <property type="entry name" value="Tscrpt_reg_LuxR_C"/>
</dbReference>
<dbReference type="EMBL" id="CP062941">
    <property type="protein sequence ID" value="QOL48152.1"/>
    <property type="molecule type" value="Genomic_DNA"/>
</dbReference>
<dbReference type="CDD" id="cd17535">
    <property type="entry name" value="REC_NarL-like"/>
    <property type="match status" value="1"/>
</dbReference>
<keyword evidence="3" id="KW-0238">DNA-binding</keyword>
<dbReference type="InterPro" id="IPR011006">
    <property type="entry name" value="CheY-like_superfamily"/>
</dbReference>
<dbReference type="RefSeq" id="WP_193685198.1">
    <property type="nucleotide sequence ID" value="NZ_CP062941.1"/>
</dbReference>
<dbReference type="PANTHER" id="PTHR43214">
    <property type="entry name" value="TWO-COMPONENT RESPONSE REGULATOR"/>
    <property type="match status" value="1"/>
</dbReference>
<name>A0A7L9U1K0_9BURK</name>
<dbReference type="SMART" id="SM00421">
    <property type="entry name" value="HTH_LUXR"/>
    <property type="match status" value="1"/>
</dbReference>
<protein>
    <submittedName>
        <fullName evidence="8">Response regulator transcription factor</fullName>
    </submittedName>
</protein>
<evidence type="ECO:0000259" key="7">
    <source>
        <dbReference type="PROSITE" id="PS50110"/>
    </source>
</evidence>
<keyword evidence="4" id="KW-0804">Transcription</keyword>
<dbReference type="Pfam" id="PF00072">
    <property type="entry name" value="Response_reg"/>
    <property type="match status" value="1"/>
</dbReference>
<dbReference type="SMART" id="SM00448">
    <property type="entry name" value="REC"/>
    <property type="match status" value="1"/>
</dbReference>
<comment type="caution">
    <text evidence="5">Lacks conserved residue(s) required for the propagation of feature annotation.</text>
</comment>
<dbReference type="InterPro" id="IPR001789">
    <property type="entry name" value="Sig_transdc_resp-reg_receiver"/>
</dbReference>
<dbReference type="InterPro" id="IPR039420">
    <property type="entry name" value="WalR-like"/>
</dbReference>
<dbReference type="CDD" id="cd06170">
    <property type="entry name" value="LuxR_C_like"/>
    <property type="match status" value="1"/>
</dbReference>
<keyword evidence="1" id="KW-0597">Phosphoprotein</keyword>
<evidence type="ECO:0000256" key="3">
    <source>
        <dbReference type="ARBA" id="ARBA00023125"/>
    </source>
</evidence>
<accession>A0A7L9U1K0</accession>
<evidence type="ECO:0000256" key="4">
    <source>
        <dbReference type="ARBA" id="ARBA00023163"/>
    </source>
</evidence>
<dbReference type="AlphaFoldDB" id="A0A7L9U1K0"/>
<dbReference type="SUPFAM" id="SSF46894">
    <property type="entry name" value="C-terminal effector domain of the bipartite response regulators"/>
    <property type="match status" value="1"/>
</dbReference>
<evidence type="ECO:0000313" key="9">
    <source>
        <dbReference type="Proteomes" id="UP000593875"/>
    </source>
</evidence>
<dbReference type="Proteomes" id="UP000593875">
    <property type="component" value="Chromosome"/>
</dbReference>
<reference evidence="8 9" key="1">
    <citation type="submission" date="2020-10" db="EMBL/GenBank/DDBJ databases">
        <title>Genome sequencing of Massilia sp. LPB0304.</title>
        <authorList>
            <person name="Kim J."/>
        </authorList>
    </citation>
    <scope>NUCLEOTIDE SEQUENCE [LARGE SCALE GENOMIC DNA]</scope>
    <source>
        <strain evidence="8 9">LPB0304</strain>
    </source>
</reference>
<dbReference type="GO" id="GO:0003677">
    <property type="term" value="F:DNA binding"/>
    <property type="evidence" value="ECO:0007669"/>
    <property type="project" value="UniProtKB-KW"/>
</dbReference>
<dbReference type="GO" id="GO:0000160">
    <property type="term" value="P:phosphorelay signal transduction system"/>
    <property type="evidence" value="ECO:0007669"/>
    <property type="project" value="InterPro"/>
</dbReference>
<gene>
    <name evidence="8" type="ORF">LPB04_14235</name>
</gene>
<dbReference type="Pfam" id="PF00196">
    <property type="entry name" value="GerE"/>
    <property type="match status" value="1"/>
</dbReference>
<evidence type="ECO:0000313" key="8">
    <source>
        <dbReference type="EMBL" id="QOL48152.1"/>
    </source>
</evidence>
<organism evidence="8 9">
    <name type="scientific">Massilia litorea</name>
    <dbReference type="NCBI Taxonomy" id="2769491"/>
    <lineage>
        <taxon>Bacteria</taxon>
        <taxon>Pseudomonadati</taxon>
        <taxon>Pseudomonadota</taxon>
        <taxon>Betaproteobacteria</taxon>
        <taxon>Burkholderiales</taxon>
        <taxon>Oxalobacteraceae</taxon>
        <taxon>Telluria group</taxon>
        <taxon>Massilia</taxon>
    </lineage>
</organism>
<dbReference type="PROSITE" id="PS50110">
    <property type="entry name" value="RESPONSE_REGULATORY"/>
    <property type="match status" value="1"/>
</dbReference>
<dbReference type="InterPro" id="IPR016032">
    <property type="entry name" value="Sig_transdc_resp-reg_C-effctor"/>
</dbReference>
<keyword evidence="9" id="KW-1185">Reference proteome</keyword>
<dbReference type="GO" id="GO:0006355">
    <property type="term" value="P:regulation of DNA-templated transcription"/>
    <property type="evidence" value="ECO:0007669"/>
    <property type="project" value="InterPro"/>
</dbReference>
<evidence type="ECO:0000256" key="1">
    <source>
        <dbReference type="ARBA" id="ARBA00022553"/>
    </source>
</evidence>
<dbReference type="PROSITE" id="PS50043">
    <property type="entry name" value="HTH_LUXR_2"/>
    <property type="match status" value="1"/>
</dbReference>
<proteinExistence type="predicted"/>
<evidence type="ECO:0000256" key="2">
    <source>
        <dbReference type="ARBA" id="ARBA00023015"/>
    </source>
</evidence>